<protein>
    <submittedName>
        <fullName evidence="1">15847_t:CDS:1</fullName>
    </submittedName>
</protein>
<feature type="non-terminal residue" evidence="1">
    <location>
        <position position="1"/>
    </location>
</feature>
<dbReference type="Proteomes" id="UP000789920">
    <property type="component" value="Unassembled WGS sequence"/>
</dbReference>
<organism evidence="1 2">
    <name type="scientific">Racocetra persica</name>
    <dbReference type="NCBI Taxonomy" id="160502"/>
    <lineage>
        <taxon>Eukaryota</taxon>
        <taxon>Fungi</taxon>
        <taxon>Fungi incertae sedis</taxon>
        <taxon>Mucoromycota</taxon>
        <taxon>Glomeromycotina</taxon>
        <taxon>Glomeromycetes</taxon>
        <taxon>Diversisporales</taxon>
        <taxon>Gigasporaceae</taxon>
        <taxon>Racocetra</taxon>
    </lineage>
</organism>
<gene>
    <name evidence="1" type="ORF">RPERSI_LOCUS13070</name>
</gene>
<proteinExistence type="predicted"/>
<comment type="caution">
    <text evidence="1">The sequence shown here is derived from an EMBL/GenBank/DDBJ whole genome shotgun (WGS) entry which is preliminary data.</text>
</comment>
<keyword evidence="2" id="KW-1185">Reference proteome</keyword>
<name>A0ACA9Q9T5_9GLOM</name>
<reference evidence="1" key="1">
    <citation type="submission" date="2021-06" db="EMBL/GenBank/DDBJ databases">
        <authorList>
            <person name="Kallberg Y."/>
            <person name="Tangrot J."/>
            <person name="Rosling A."/>
        </authorList>
    </citation>
    <scope>NUCLEOTIDE SEQUENCE</scope>
    <source>
        <strain evidence="1">MA461A</strain>
    </source>
</reference>
<accession>A0ACA9Q9T5</accession>
<evidence type="ECO:0000313" key="1">
    <source>
        <dbReference type="EMBL" id="CAG8740183.1"/>
    </source>
</evidence>
<evidence type="ECO:0000313" key="2">
    <source>
        <dbReference type="Proteomes" id="UP000789920"/>
    </source>
</evidence>
<dbReference type="EMBL" id="CAJVQC010028616">
    <property type="protein sequence ID" value="CAG8740183.1"/>
    <property type="molecule type" value="Genomic_DNA"/>
</dbReference>
<sequence>NQNLFYDEAKSVIADLGLSYFILESERVEVQETVHDAFTLYFTRGIAVLKDESLTPVYSFAMIMYEMITERRPRSNISR</sequence>